<organism evidence="2 3">
    <name type="scientific">Lysobacter silvisoli</name>
    <dbReference type="NCBI Taxonomy" id="2293254"/>
    <lineage>
        <taxon>Bacteria</taxon>
        <taxon>Pseudomonadati</taxon>
        <taxon>Pseudomonadota</taxon>
        <taxon>Gammaproteobacteria</taxon>
        <taxon>Lysobacterales</taxon>
        <taxon>Lysobacteraceae</taxon>
        <taxon>Lysobacter</taxon>
    </lineage>
</organism>
<sequence length="129" mass="13470">MPFPRRAALAAALCAGLLLAGSALAERVAFKPGANAATLSGSLGDSRDYVLAAKAGQTLTVSLKGSTNAYFNVLPPGSQEALVNSSISGENRWSGRLPASGDYTVRVYQMRAATRQGKKSNYTISFSIK</sequence>
<evidence type="ECO:0000313" key="3">
    <source>
        <dbReference type="Proteomes" id="UP000264492"/>
    </source>
</evidence>
<proteinExistence type="predicted"/>
<dbReference type="EMBL" id="QTSU01000001">
    <property type="protein sequence ID" value="RDZ29060.1"/>
    <property type="molecule type" value="Genomic_DNA"/>
</dbReference>
<protein>
    <recommendedName>
        <fullName evidence="4">G-type lysozyme inhibitor</fullName>
    </recommendedName>
</protein>
<gene>
    <name evidence="2" type="ORF">DX914_08175</name>
</gene>
<dbReference type="Gene3D" id="2.60.120.380">
    <property type="match status" value="1"/>
</dbReference>
<dbReference type="Proteomes" id="UP000264492">
    <property type="component" value="Unassembled WGS sequence"/>
</dbReference>
<evidence type="ECO:0008006" key="4">
    <source>
        <dbReference type="Google" id="ProtNLM"/>
    </source>
</evidence>
<keyword evidence="3" id="KW-1185">Reference proteome</keyword>
<name>A0A371K5C4_9GAMM</name>
<keyword evidence="1" id="KW-0732">Signal</keyword>
<reference evidence="2 3" key="1">
    <citation type="submission" date="2018-08" db="EMBL/GenBank/DDBJ databases">
        <title>Lysobacter sp. zong2l5, whole genome shotgun sequence.</title>
        <authorList>
            <person name="Zhang X."/>
            <person name="Feng G."/>
            <person name="Zhu H."/>
        </authorList>
    </citation>
    <scope>NUCLEOTIDE SEQUENCE [LARGE SCALE GENOMIC DNA]</scope>
    <source>
        <strain evidence="3">zong2l5</strain>
    </source>
</reference>
<dbReference type="AlphaFoldDB" id="A0A371K5C4"/>
<evidence type="ECO:0000256" key="1">
    <source>
        <dbReference type="SAM" id="SignalP"/>
    </source>
</evidence>
<dbReference type="PROSITE" id="PS51318">
    <property type="entry name" value="TAT"/>
    <property type="match status" value="1"/>
</dbReference>
<accession>A0A371K5C4</accession>
<dbReference type="InterPro" id="IPR006311">
    <property type="entry name" value="TAT_signal"/>
</dbReference>
<feature type="signal peptide" evidence="1">
    <location>
        <begin position="1"/>
        <end position="25"/>
    </location>
</feature>
<feature type="chain" id="PRO_5017035842" description="G-type lysozyme inhibitor" evidence="1">
    <location>
        <begin position="26"/>
        <end position="129"/>
    </location>
</feature>
<comment type="caution">
    <text evidence="2">The sequence shown here is derived from an EMBL/GenBank/DDBJ whole genome shotgun (WGS) entry which is preliminary data.</text>
</comment>
<evidence type="ECO:0000313" key="2">
    <source>
        <dbReference type="EMBL" id="RDZ29060.1"/>
    </source>
</evidence>